<reference evidence="8 9" key="1">
    <citation type="journal article" date="2017" name="Mycologia">
        <title>Bifiguratus adelaidae, gen. et sp. nov., a new member of Mucoromycotina in endophytic and soil-dwelling habitats.</title>
        <authorList>
            <person name="Torres-Cruz T.J."/>
            <person name="Billingsley Tobias T.L."/>
            <person name="Almatruk M."/>
            <person name="Hesse C."/>
            <person name="Kuske C.R."/>
            <person name="Desiro A."/>
            <person name="Benucci G.M."/>
            <person name="Bonito G."/>
            <person name="Stajich J.E."/>
            <person name="Dunlap C."/>
            <person name="Arnold A.E."/>
            <person name="Porras-Alfaro A."/>
        </authorList>
    </citation>
    <scope>NUCLEOTIDE SEQUENCE [LARGE SCALE GENOMIC DNA]</scope>
    <source>
        <strain evidence="8 9">AZ0501</strain>
    </source>
</reference>
<dbReference type="HAMAP" id="MF_00155">
    <property type="entry name" value="CtaG"/>
    <property type="match status" value="1"/>
</dbReference>
<sequence>MLSRHLIALPKKVPNAQWIYQPRDSNILLCGAHQSLCSSAGLAAKRNISRYNRIPLPSQACRSMASASAPSGSTKGSNSSSAYYLAAAIVGLIGVTYAAVPLYRIFCARTGYNGTPLTDASKFTRDRLRPKEESRRIKVTFASNTSDSLQWSFKPEMREVRVLPGETALTFYKAKNKSKEDIIGIATYNVTPLKAAPYFNKIQCFCFEEQQLRAGEEVDMPVFFFIDPDFADDPWMKDVNTITLSYTFFDAKYASHLIQPGYHDQQQKGTSGKPIITQGPSLGSLTTEAA</sequence>
<proteinExistence type="inferred from homology"/>
<dbReference type="FunFam" id="2.60.370.10:FF:000001">
    <property type="entry name" value="COX11 cytochrome c oxidase assembly homolog"/>
    <property type="match status" value="1"/>
</dbReference>
<evidence type="ECO:0000256" key="6">
    <source>
        <dbReference type="SAM" id="MobiDB-lite"/>
    </source>
</evidence>
<gene>
    <name evidence="8" type="ORF">BZG36_01550</name>
</gene>
<comment type="subcellular location">
    <subcellularLocation>
        <location evidence="2">Mitochondrion inner membrane</location>
        <topology evidence="2">Single-pass membrane protein</topology>
        <orientation evidence="2">Intermembrane side</orientation>
    </subcellularLocation>
</comment>
<dbReference type="Proteomes" id="UP000242875">
    <property type="component" value="Unassembled WGS sequence"/>
</dbReference>
<dbReference type="GO" id="GO:0005743">
    <property type="term" value="C:mitochondrial inner membrane"/>
    <property type="evidence" value="ECO:0007669"/>
    <property type="project" value="UniProtKB-SubCell"/>
</dbReference>
<feature type="compositionally biased region" description="Polar residues" evidence="6">
    <location>
        <begin position="278"/>
        <end position="290"/>
    </location>
</feature>
<evidence type="ECO:0000256" key="7">
    <source>
        <dbReference type="SAM" id="Phobius"/>
    </source>
</evidence>
<dbReference type="Gene3D" id="2.60.370.10">
    <property type="entry name" value="Ctag/Cox11"/>
    <property type="match status" value="1"/>
</dbReference>
<dbReference type="GO" id="GO:0005758">
    <property type="term" value="C:mitochondrial intermembrane space"/>
    <property type="evidence" value="ECO:0007669"/>
    <property type="project" value="EnsemblFungi"/>
</dbReference>
<accession>A0A261Y3X4</accession>
<dbReference type="GO" id="GO:0005761">
    <property type="term" value="C:mitochondrial ribosome"/>
    <property type="evidence" value="ECO:0007669"/>
    <property type="project" value="EnsemblFungi"/>
</dbReference>
<dbReference type="SUPFAM" id="SSF110111">
    <property type="entry name" value="Ctag/Cox11"/>
    <property type="match status" value="1"/>
</dbReference>
<evidence type="ECO:0000313" key="8">
    <source>
        <dbReference type="EMBL" id="OZJ05330.1"/>
    </source>
</evidence>
<evidence type="ECO:0008006" key="10">
    <source>
        <dbReference type="Google" id="ProtNLM"/>
    </source>
</evidence>
<evidence type="ECO:0000256" key="4">
    <source>
        <dbReference type="ARBA" id="ARBA00022989"/>
    </source>
</evidence>
<evidence type="ECO:0000313" key="9">
    <source>
        <dbReference type="Proteomes" id="UP000242875"/>
    </source>
</evidence>
<comment type="function">
    <text evidence="1">Exerts its effect at some terminal stage of cytochrome c oxidase synthesis, probably by being involved in the insertion of the copper B into subunit I.</text>
</comment>
<dbReference type="OrthoDB" id="1704689at2759"/>
<dbReference type="EMBL" id="MVBO01000017">
    <property type="protein sequence ID" value="OZJ05330.1"/>
    <property type="molecule type" value="Genomic_DNA"/>
</dbReference>
<dbReference type="Pfam" id="PF04442">
    <property type="entry name" value="CtaG_Cox11"/>
    <property type="match status" value="1"/>
</dbReference>
<keyword evidence="9" id="KW-1185">Reference proteome</keyword>
<dbReference type="PANTHER" id="PTHR21320">
    <property type="entry name" value="CYTOCHROME C OXIDASE ASSEMBLY PROTEIN COX11-RELATED"/>
    <property type="match status" value="1"/>
</dbReference>
<dbReference type="AlphaFoldDB" id="A0A261Y3X4"/>
<feature type="region of interest" description="Disordered" evidence="6">
    <location>
        <begin position="264"/>
        <end position="290"/>
    </location>
</feature>
<evidence type="ECO:0000256" key="3">
    <source>
        <dbReference type="ARBA" id="ARBA00022692"/>
    </source>
</evidence>
<evidence type="ECO:0000256" key="1">
    <source>
        <dbReference type="ARBA" id="ARBA00004007"/>
    </source>
</evidence>
<protein>
    <recommendedName>
        <fullName evidence="10">Cytochrome c oxidase assembly protein COX11, mitochondrial</fullName>
    </recommendedName>
</protein>
<keyword evidence="4 7" id="KW-1133">Transmembrane helix</keyword>
<feature type="transmembrane region" description="Helical" evidence="7">
    <location>
        <begin position="82"/>
        <end position="103"/>
    </location>
</feature>
<dbReference type="GO" id="GO:0033617">
    <property type="term" value="P:mitochondrial respiratory chain complex IV assembly"/>
    <property type="evidence" value="ECO:0007669"/>
    <property type="project" value="EnsemblFungi"/>
</dbReference>
<comment type="caution">
    <text evidence="8">The sequence shown here is derived from an EMBL/GenBank/DDBJ whole genome shotgun (WGS) entry which is preliminary data.</text>
</comment>
<dbReference type="InterPro" id="IPR023471">
    <property type="entry name" value="CtaG/Cox11_dom_sf"/>
</dbReference>
<evidence type="ECO:0000256" key="5">
    <source>
        <dbReference type="ARBA" id="ARBA00023136"/>
    </source>
</evidence>
<dbReference type="GO" id="GO:0009060">
    <property type="term" value="P:aerobic respiration"/>
    <property type="evidence" value="ECO:0007669"/>
    <property type="project" value="EnsemblFungi"/>
</dbReference>
<keyword evidence="5 7" id="KW-0472">Membrane</keyword>
<dbReference type="GO" id="GO:0045454">
    <property type="term" value="P:cell redox homeostasis"/>
    <property type="evidence" value="ECO:0007669"/>
    <property type="project" value="EnsemblFungi"/>
</dbReference>
<dbReference type="NCBIfam" id="NF003465">
    <property type="entry name" value="PRK05089.1"/>
    <property type="match status" value="1"/>
</dbReference>
<dbReference type="InterPro" id="IPR007533">
    <property type="entry name" value="Cyt_c_oxidase_assmbl_CtaG"/>
</dbReference>
<organism evidence="8 9">
    <name type="scientific">Bifiguratus adelaidae</name>
    <dbReference type="NCBI Taxonomy" id="1938954"/>
    <lineage>
        <taxon>Eukaryota</taxon>
        <taxon>Fungi</taxon>
        <taxon>Fungi incertae sedis</taxon>
        <taxon>Mucoromycota</taxon>
        <taxon>Mucoromycotina</taxon>
        <taxon>Endogonomycetes</taxon>
        <taxon>Endogonales</taxon>
        <taxon>Endogonales incertae sedis</taxon>
        <taxon>Bifiguratus</taxon>
    </lineage>
</organism>
<dbReference type="PANTHER" id="PTHR21320:SF3">
    <property type="entry name" value="CYTOCHROME C OXIDASE ASSEMBLY PROTEIN COX11, MITOCHONDRIAL-RELATED"/>
    <property type="match status" value="1"/>
</dbReference>
<dbReference type="GO" id="GO:0005507">
    <property type="term" value="F:copper ion binding"/>
    <property type="evidence" value="ECO:0007669"/>
    <property type="project" value="EnsemblFungi"/>
</dbReference>
<name>A0A261Y3X4_9FUNG</name>
<evidence type="ECO:0000256" key="2">
    <source>
        <dbReference type="ARBA" id="ARBA00004243"/>
    </source>
</evidence>
<keyword evidence="3 7" id="KW-0812">Transmembrane</keyword>